<evidence type="ECO:0000256" key="9">
    <source>
        <dbReference type="HAMAP-Rule" id="MF_00106"/>
    </source>
</evidence>
<dbReference type="GO" id="GO:0030145">
    <property type="term" value="F:manganese ion binding"/>
    <property type="evidence" value="ECO:0007669"/>
    <property type="project" value="TreeGrafter"/>
</dbReference>
<evidence type="ECO:0000256" key="4">
    <source>
        <dbReference type="ARBA" id="ARBA00007389"/>
    </source>
</evidence>
<dbReference type="AlphaFoldDB" id="A0A1I0GTZ9"/>
<comment type="cofactor">
    <cofactor evidence="9">
        <name>Fe(2+)</name>
        <dbReference type="ChEBI" id="CHEBI:29033"/>
    </cofactor>
    <cofactor evidence="9">
        <name>Mn(2+)</name>
        <dbReference type="ChEBI" id="CHEBI:29035"/>
    </cofactor>
</comment>
<gene>
    <name evidence="9" type="primary">uxuA</name>
    <name evidence="10" type="ORF">SAMN05216313_11331</name>
</gene>
<evidence type="ECO:0000313" key="10">
    <source>
        <dbReference type="EMBL" id="SET74633.1"/>
    </source>
</evidence>
<dbReference type="GO" id="GO:0008927">
    <property type="term" value="F:mannonate dehydratase activity"/>
    <property type="evidence" value="ECO:0007669"/>
    <property type="project" value="UniProtKB-UniRule"/>
</dbReference>
<dbReference type="Gene3D" id="3.20.20.150">
    <property type="entry name" value="Divalent-metal-dependent TIM barrel enzymes"/>
    <property type="match status" value="1"/>
</dbReference>
<comment type="catalytic activity">
    <reaction evidence="1 9">
        <text>D-mannonate = 2-dehydro-3-deoxy-D-gluconate + H2O</text>
        <dbReference type="Rhea" id="RHEA:20097"/>
        <dbReference type="ChEBI" id="CHEBI:15377"/>
        <dbReference type="ChEBI" id="CHEBI:17767"/>
        <dbReference type="ChEBI" id="CHEBI:57990"/>
        <dbReference type="EC" id="4.2.1.8"/>
    </reaction>
</comment>
<keyword evidence="8 9" id="KW-0456">Lyase</keyword>
<dbReference type="GO" id="GO:0008198">
    <property type="term" value="F:ferrous iron binding"/>
    <property type="evidence" value="ECO:0007669"/>
    <property type="project" value="TreeGrafter"/>
</dbReference>
<keyword evidence="7 9" id="KW-0464">Manganese</keyword>
<dbReference type="EC" id="4.2.1.8" evidence="5 9"/>
<comment type="pathway">
    <text evidence="3 9">Carbohydrate metabolism; pentose and glucuronate interconversion.</text>
</comment>
<evidence type="ECO:0000256" key="3">
    <source>
        <dbReference type="ARBA" id="ARBA00004892"/>
    </source>
</evidence>
<dbReference type="SUPFAM" id="SSF51658">
    <property type="entry name" value="Xylose isomerase-like"/>
    <property type="match status" value="1"/>
</dbReference>
<sequence>MDMTLRWFGEGVDSVSLEQIRQIPGVKGVITTLYDIPAGEAWPMERILQMKEQVEAKGLKVLGIESVNIHDAIKVGIPEREQYIANYITTLERLGQAGIHVVCYNFMPVFDWTRSDLAKVRPDGSTVLAYDQKEIDKLDPEHMFESMGEKSNGFELPGWEPERMARIKELFELYRDVNADVLFDNLVYFLKAIQPVCEQYDIKMAIHPDDPAWPVFGLARIITGKEQLLKLMKAVDAPFNGVTLCTGSLGSNPDNDIPDIIRSLKGRIHFAHVRNLQYNAPGDFQEAAHLSADGSMDMYAIMKALYDIGFDGIVRPDHGRAIWGEVSMPGYGLYDRALGACYLNGLWEAIEKQNRN</sequence>
<dbReference type="GeneID" id="93280556"/>
<evidence type="ECO:0000313" key="11">
    <source>
        <dbReference type="Proteomes" id="UP000198508"/>
    </source>
</evidence>
<proteinExistence type="inferred from homology"/>
<dbReference type="Pfam" id="PF03786">
    <property type="entry name" value="UxuA"/>
    <property type="match status" value="1"/>
</dbReference>
<accession>A0A1I0GTZ9</accession>
<reference evidence="11" key="1">
    <citation type="submission" date="2016-10" db="EMBL/GenBank/DDBJ databases">
        <authorList>
            <person name="Varghese N."/>
            <person name="Submissions S."/>
        </authorList>
    </citation>
    <scope>NUCLEOTIDE SEQUENCE [LARGE SCALE GENOMIC DNA]</scope>
    <source>
        <strain evidence="11">NLAE-zl-G277</strain>
    </source>
</reference>
<name>A0A1I0GTZ9_9FIRM</name>
<evidence type="ECO:0000256" key="7">
    <source>
        <dbReference type="ARBA" id="ARBA00023211"/>
    </source>
</evidence>
<dbReference type="EMBL" id="FOIM01000013">
    <property type="protein sequence ID" value="SET74633.1"/>
    <property type="molecule type" value="Genomic_DNA"/>
</dbReference>
<evidence type="ECO:0000256" key="5">
    <source>
        <dbReference type="ARBA" id="ARBA00012927"/>
    </source>
</evidence>
<dbReference type="InterPro" id="IPR004628">
    <property type="entry name" value="Man_deHydtase"/>
</dbReference>
<dbReference type="PANTHER" id="PTHR30387:SF2">
    <property type="entry name" value="MANNONATE DEHYDRATASE"/>
    <property type="match status" value="1"/>
</dbReference>
<dbReference type="GO" id="GO:0042840">
    <property type="term" value="P:D-glucuronate catabolic process"/>
    <property type="evidence" value="ECO:0007669"/>
    <property type="project" value="TreeGrafter"/>
</dbReference>
<dbReference type="NCBIfam" id="NF003027">
    <property type="entry name" value="PRK03906.1"/>
    <property type="match status" value="1"/>
</dbReference>
<keyword evidence="11" id="KW-1185">Reference proteome</keyword>
<dbReference type="PANTHER" id="PTHR30387">
    <property type="entry name" value="MANNONATE DEHYDRATASE"/>
    <property type="match status" value="1"/>
</dbReference>
<evidence type="ECO:0000256" key="2">
    <source>
        <dbReference type="ARBA" id="ARBA00002713"/>
    </source>
</evidence>
<dbReference type="UniPathway" id="UPA00246"/>
<dbReference type="PIRSF" id="PIRSF016049">
    <property type="entry name" value="Man_dehyd"/>
    <property type="match status" value="1"/>
</dbReference>
<organism evidence="10 11">
    <name type="scientific">Enterocloster lavalensis</name>
    <dbReference type="NCBI Taxonomy" id="460384"/>
    <lineage>
        <taxon>Bacteria</taxon>
        <taxon>Bacillati</taxon>
        <taxon>Bacillota</taxon>
        <taxon>Clostridia</taxon>
        <taxon>Lachnospirales</taxon>
        <taxon>Lachnospiraceae</taxon>
        <taxon>Enterocloster</taxon>
    </lineage>
</organism>
<comment type="similarity">
    <text evidence="4 9">Belongs to the mannonate dehydratase family.</text>
</comment>
<dbReference type="InterPro" id="IPR036237">
    <property type="entry name" value="Xyl_isomerase-like_sf"/>
</dbReference>
<dbReference type="Proteomes" id="UP000198508">
    <property type="component" value="Unassembled WGS sequence"/>
</dbReference>
<evidence type="ECO:0000256" key="1">
    <source>
        <dbReference type="ARBA" id="ARBA00001794"/>
    </source>
</evidence>
<evidence type="ECO:0000256" key="6">
    <source>
        <dbReference type="ARBA" id="ARBA00023004"/>
    </source>
</evidence>
<dbReference type="RefSeq" id="WP_092364567.1">
    <property type="nucleotide sequence ID" value="NZ_CABJCG010000002.1"/>
</dbReference>
<keyword evidence="6 9" id="KW-0408">Iron</keyword>
<evidence type="ECO:0000256" key="8">
    <source>
        <dbReference type="ARBA" id="ARBA00023239"/>
    </source>
</evidence>
<comment type="function">
    <text evidence="2 9">Catalyzes the dehydration of D-mannonate.</text>
</comment>
<dbReference type="HAMAP" id="MF_00106">
    <property type="entry name" value="UxuA"/>
    <property type="match status" value="1"/>
</dbReference>
<protein>
    <recommendedName>
        <fullName evidence="5 9">Mannonate dehydratase</fullName>
        <ecNumber evidence="5 9">4.2.1.8</ecNumber>
    </recommendedName>
    <alternativeName>
        <fullName evidence="9">D-mannonate hydro-lyase</fullName>
    </alternativeName>
</protein>
<dbReference type="STRING" id="460384.SAMN05216313_11331"/>
<dbReference type="NCBIfam" id="TIGR00695">
    <property type="entry name" value="uxuA"/>
    <property type="match status" value="1"/>
</dbReference>